<reference evidence="1" key="2">
    <citation type="submission" date="2020-09" db="EMBL/GenBank/DDBJ databases">
        <authorList>
            <person name="Sun Q."/>
            <person name="Ohkuma M."/>
        </authorList>
    </citation>
    <scope>NUCLEOTIDE SEQUENCE</scope>
    <source>
        <strain evidence="1">JCM 3313</strain>
    </source>
</reference>
<sequence length="198" mass="22015">MEMRQLLWRLGDRFVDDPKPAWFDHAGDLVVVRGEVVWETPDVTDGAVYHELPAGTYPVYVGTNASPGDDWNPDTFRYDVRAVVIPLAEPGRIAEADWDVEDYGGGFQFVEDYAVLWDGQAMRAPSLTGAASSFFEDARDAIAARGPHFRRDNWATVVLDEETGANAFVFPVSGESVNGYEILDEDENVLCLVLTTHE</sequence>
<comment type="caution">
    <text evidence="1">The sequence shown here is derived from an EMBL/GenBank/DDBJ whole genome shotgun (WGS) entry which is preliminary data.</text>
</comment>
<evidence type="ECO:0000313" key="1">
    <source>
        <dbReference type="EMBL" id="GGP75428.1"/>
    </source>
</evidence>
<dbReference type="EMBL" id="BMRG01000015">
    <property type="protein sequence ID" value="GGP75428.1"/>
    <property type="molecule type" value="Genomic_DNA"/>
</dbReference>
<dbReference type="RefSeq" id="WP_189226337.1">
    <property type="nucleotide sequence ID" value="NZ_BMRG01000015.1"/>
</dbReference>
<name>A0A918ARV7_9PSEU</name>
<reference evidence="1" key="1">
    <citation type="journal article" date="2014" name="Int. J. Syst. Evol. Microbiol.">
        <title>Complete genome sequence of Corynebacterium casei LMG S-19264T (=DSM 44701T), isolated from a smear-ripened cheese.</title>
        <authorList>
            <consortium name="US DOE Joint Genome Institute (JGI-PGF)"/>
            <person name="Walter F."/>
            <person name="Albersmeier A."/>
            <person name="Kalinowski J."/>
            <person name="Ruckert C."/>
        </authorList>
    </citation>
    <scope>NUCLEOTIDE SEQUENCE</scope>
    <source>
        <strain evidence="1">JCM 3313</strain>
    </source>
</reference>
<proteinExistence type="predicted"/>
<evidence type="ECO:0008006" key="3">
    <source>
        <dbReference type="Google" id="ProtNLM"/>
    </source>
</evidence>
<dbReference type="AlphaFoldDB" id="A0A918ARV7"/>
<keyword evidence="2" id="KW-1185">Reference proteome</keyword>
<gene>
    <name evidence="1" type="ORF">GCM10010185_56380</name>
</gene>
<accession>A0A918ARV7</accession>
<dbReference type="Proteomes" id="UP000639606">
    <property type="component" value="Unassembled WGS sequence"/>
</dbReference>
<protein>
    <recommendedName>
        <fullName evidence="3">DUF4241 domain-containing protein</fullName>
    </recommendedName>
</protein>
<organism evidence="1 2">
    <name type="scientific">Saccharothrix coeruleofusca</name>
    <dbReference type="NCBI Taxonomy" id="33919"/>
    <lineage>
        <taxon>Bacteria</taxon>
        <taxon>Bacillati</taxon>
        <taxon>Actinomycetota</taxon>
        <taxon>Actinomycetes</taxon>
        <taxon>Pseudonocardiales</taxon>
        <taxon>Pseudonocardiaceae</taxon>
        <taxon>Saccharothrix</taxon>
    </lineage>
</organism>
<evidence type="ECO:0000313" key="2">
    <source>
        <dbReference type="Proteomes" id="UP000639606"/>
    </source>
</evidence>